<dbReference type="GO" id="GO:0009395">
    <property type="term" value="P:phospholipid catabolic process"/>
    <property type="evidence" value="ECO:0007669"/>
    <property type="project" value="TreeGrafter"/>
</dbReference>
<evidence type="ECO:0000256" key="2">
    <source>
        <dbReference type="ARBA" id="ARBA00022737"/>
    </source>
</evidence>
<dbReference type="SUPFAM" id="SSF56024">
    <property type="entry name" value="Phospholipase D/nuclease"/>
    <property type="match status" value="2"/>
</dbReference>
<evidence type="ECO:0000256" key="3">
    <source>
        <dbReference type="ARBA" id="ARBA00022801"/>
    </source>
</evidence>
<reference evidence="6" key="1">
    <citation type="submission" date="2022-09" db="EMBL/GenBank/DDBJ databases">
        <title>Diverse halophilic archaea isolated from saline environments.</title>
        <authorList>
            <person name="Cui H.-L."/>
        </authorList>
    </citation>
    <scope>NUCLEOTIDE SEQUENCE</scope>
    <source>
        <strain evidence="6">ZS-35-S2</strain>
    </source>
</reference>
<evidence type="ECO:0000256" key="1">
    <source>
        <dbReference type="ARBA" id="ARBA00000798"/>
    </source>
</evidence>
<dbReference type="GO" id="GO:0004630">
    <property type="term" value="F:phospholipase D activity"/>
    <property type="evidence" value="ECO:0007669"/>
    <property type="project" value="UniProtKB-EC"/>
</dbReference>
<dbReference type="EMBL" id="CP104003">
    <property type="protein sequence ID" value="UWM52724.1"/>
    <property type="molecule type" value="Genomic_DNA"/>
</dbReference>
<dbReference type="PROSITE" id="PS50035">
    <property type="entry name" value="PLD"/>
    <property type="match status" value="1"/>
</dbReference>
<dbReference type="Pfam" id="PF13091">
    <property type="entry name" value="PLDc_2"/>
    <property type="match status" value="1"/>
</dbReference>
<dbReference type="PANTHER" id="PTHR18896">
    <property type="entry name" value="PHOSPHOLIPASE D"/>
    <property type="match status" value="1"/>
</dbReference>
<evidence type="ECO:0000256" key="4">
    <source>
        <dbReference type="ARBA" id="ARBA00023098"/>
    </source>
</evidence>
<dbReference type="InterPro" id="IPR001736">
    <property type="entry name" value="PLipase_D/transphosphatidylase"/>
</dbReference>
<dbReference type="InterPro" id="IPR025202">
    <property type="entry name" value="PLD-like_dom"/>
</dbReference>
<dbReference type="InterPro" id="IPR015679">
    <property type="entry name" value="PLipase_D_fam"/>
</dbReference>
<dbReference type="RefSeq" id="WP_260591719.1">
    <property type="nucleotide sequence ID" value="NZ_CP104003.1"/>
</dbReference>
<dbReference type="PANTHER" id="PTHR18896:SF76">
    <property type="entry name" value="PHOSPHOLIPASE"/>
    <property type="match status" value="1"/>
</dbReference>
<evidence type="ECO:0000313" key="6">
    <source>
        <dbReference type="EMBL" id="UWM52724.1"/>
    </source>
</evidence>
<dbReference type="Gene3D" id="3.30.870.10">
    <property type="entry name" value="Endonuclease Chain A"/>
    <property type="match status" value="2"/>
</dbReference>
<protein>
    <submittedName>
        <fullName evidence="6">Phospholipase D-like domain-containing protein</fullName>
    </submittedName>
</protein>
<organism evidence="6 7">
    <name type="scientific">Salinirubellus salinus</name>
    <dbReference type="NCBI Taxonomy" id="1364945"/>
    <lineage>
        <taxon>Archaea</taxon>
        <taxon>Methanobacteriati</taxon>
        <taxon>Methanobacteriota</taxon>
        <taxon>Stenosarchaea group</taxon>
        <taxon>Halobacteria</taxon>
        <taxon>Halobacteriales</taxon>
        <taxon>Natronomonadaceae</taxon>
        <taxon>Salinirubellus</taxon>
    </lineage>
</organism>
<feature type="domain" description="PLD phosphodiesterase" evidence="5">
    <location>
        <begin position="408"/>
        <end position="430"/>
    </location>
</feature>
<dbReference type="Proteomes" id="UP001057580">
    <property type="component" value="Chromosome"/>
</dbReference>
<name>A0A9E7QZ42_9EURY</name>
<evidence type="ECO:0000259" key="5">
    <source>
        <dbReference type="PROSITE" id="PS50035"/>
    </source>
</evidence>
<keyword evidence="3" id="KW-0378">Hydrolase</keyword>
<evidence type="ECO:0000313" key="7">
    <source>
        <dbReference type="Proteomes" id="UP001057580"/>
    </source>
</evidence>
<sequence>MADVDALVEKWFIDTNGTRNLLDLAASEAKNHWLPPQTRHEGASLTDHTTGNDVTALLDGENILPKWAEGVVHLTNNHGDAQLLHSGWIARDINVKAGKSVSHYLGQLTAKTDEVYIALSDHWTNATDNRKFANSVGIDTAAVDSRYPDVGSNHAKYTVFKDGTDDYALVGSADLWGPARAVQAHDQLGGQHELSVTLRGPAVADVQQSFVNRWNDETRDDVKGSLWHPVSKSTVGSIIGPYAVWTEKTPPELSANAVQTTTTGTHAVQVLQTFGIDHDDETYSWANGSGGEFTVWAARLRALSKATDYIYVEDQYFVPFGVPGTKTYQLAMKADHKWAPFTHLKERLAAGVDVFVVTNPELDGRFANTAAFARTDALVELKTASEQSGAGDLVVASLEVGGDVVNTHAKLVVVDDEYVALGSANFNRRSATNDGELALGIVDGDETLVPTIRSETWGEHLGVSPSSLGDLAAAKATYKDRVTNETGRLRALDIPDEATDEPWNQKFGLSQWDHYAGPADRTPEADQ</sequence>
<dbReference type="SMART" id="SM00155">
    <property type="entry name" value="PLDc"/>
    <property type="match status" value="2"/>
</dbReference>
<dbReference type="GeneID" id="74943003"/>
<gene>
    <name evidence="6" type="ORF">N0B31_11235</name>
</gene>
<keyword evidence="7" id="KW-1185">Reference proteome</keyword>
<dbReference type="KEGG" id="ssai:N0B31_11235"/>
<accession>A0A9E7QZ42</accession>
<comment type="catalytic activity">
    <reaction evidence="1">
        <text>a 1,2-diacyl-sn-glycero-3-phosphocholine + H2O = a 1,2-diacyl-sn-glycero-3-phosphate + choline + H(+)</text>
        <dbReference type="Rhea" id="RHEA:14445"/>
        <dbReference type="ChEBI" id="CHEBI:15354"/>
        <dbReference type="ChEBI" id="CHEBI:15377"/>
        <dbReference type="ChEBI" id="CHEBI:15378"/>
        <dbReference type="ChEBI" id="CHEBI:57643"/>
        <dbReference type="ChEBI" id="CHEBI:58608"/>
        <dbReference type="EC" id="3.1.4.4"/>
    </reaction>
</comment>
<dbReference type="AlphaFoldDB" id="A0A9E7QZ42"/>
<keyword evidence="2" id="KW-0677">Repeat</keyword>
<keyword evidence="4" id="KW-0443">Lipid metabolism</keyword>
<proteinExistence type="predicted"/>